<sequence length="31" mass="3334">WTTTATSRGSTRRAPASRPKSRTMGQSGSPR</sequence>
<evidence type="ECO:0000256" key="1">
    <source>
        <dbReference type="SAM" id="MobiDB-lite"/>
    </source>
</evidence>
<evidence type="ECO:0000313" key="2">
    <source>
        <dbReference type="EMBL" id="CAA9459054.1"/>
    </source>
</evidence>
<protein>
    <submittedName>
        <fullName evidence="2">Uncharacterized protein</fullName>
    </submittedName>
</protein>
<dbReference type="AlphaFoldDB" id="A0A6J4R6X5"/>
<name>A0A6J4R6X5_9ACTN</name>
<dbReference type="EMBL" id="CADCVE010000067">
    <property type="protein sequence ID" value="CAA9459054.1"/>
    <property type="molecule type" value="Genomic_DNA"/>
</dbReference>
<accession>A0A6J4R6X5</accession>
<reference evidence="2" key="1">
    <citation type="submission" date="2020-02" db="EMBL/GenBank/DDBJ databases">
        <authorList>
            <person name="Meier V. D."/>
        </authorList>
    </citation>
    <scope>NUCLEOTIDE SEQUENCE</scope>
    <source>
        <strain evidence="2">AVDCRST_MAG28</strain>
    </source>
</reference>
<gene>
    <name evidence="2" type="ORF">AVDCRST_MAG28-2948</name>
</gene>
<feature type="region of interest" description="Disordered" evidence="1">
    <location>
        <begin position="1"/>
        <end position="31"/>
    </location>
</feature>
<proteinExistence type="predicted"/>
<feature type="compositionally biased region" description="Low complexity" evidence="1">
    <location>
        <begin position="1"/>
        <end position="18"/>
    </location>
</feature>
<feature type="non-terminal residue" evidence="2">
    <location>
        <position position="31"/>
    </location>
</feature>
<feature type="non-terminal residue" evidence="2">
    <location>
        <position position="1"/>
    </location>
</feature>
<organism evidence="2">
    <name type="scientific">uncultured Rubrobacteraceae bacterium</name>
    <dbReference type="NCBI Taxonomy" id="349277"/>
    <lineage>
        <taxon>Bacteria</taxon>
        <taxon>Bacillati</taxon>
        <taxon>Actinomycetota</taxon>
        <taxon>Rubrobacteria</taxon>
        <taxon>Rubrobacterales</taxon>
        <taxon>Rubrobacteraceae</taxon>
        <taxon>environmental samples</taxon>
    </lineage>
</organism>